<dbReference type="OrthoDB" id="4788915at2759"/>
<feature type="transmembrane region" description="Helical" evidence="1">
    <location>
        <begin position="36"/>
        <end position="55"/>
    </location>
</feature>
<gene>
    <name evidence="2" type="ORF">B0T11DRAFT_338567</name>
</gene>
<comment type="caution">
    <text evidence="2">The sequence shown here is derived from an EMBL/GenBank/DDBJ whole genome shotgun (WGS) entry which is preliminary data.</text>
</comment>
<dbReference type="EMBL" id="JAGPXD010000003">
    <property type="protein sequence ID" value="KAH7361544.1"/>
    <property type="molecule type" value="Genomic_DNA"/>
</dbReference>
<proteinExistence type="predicted"/>
<dbReference type="InterPro" id="IPR038213">
    <property type="entry name" value="IFI6/IFI27-like_sf"/>
</dbReference>
<keyword evidence="1" id="KW-1133">Transmembrane helix</keyword>
<evidence type="ECO:0000313" key="3">
    <source>
        <dbReference type="Proteomes" id="UP000813385"/>
    </source>
</evidence>
<keyword evidence="1" id="KW-0472">Membrane</keyword>
<evidence type="ECO:0000256" key="1">
    <source>
        <dbReference type="SAM" id="Phobius"/>
    </source>
</evidence>
<reference evidence="2" key="1">
    <citation type="journal article" date="2021" name="Nat. Commun.">
        <title>Genetic determinants of endophytism in the Arabidopsis root mycobiome.</title>
        <authorList>
            <person name="Mesny F."/>
            <person name="Miyauchi S."/>
            <person name="Thiergart T."/>
            <person name="Pickel B."/>
            <person name="Atanasova L."/>
            <person name="Karlsson M."/>
            <person name="Huettel B."/>
            <person name="Barry K.W."/>
            <person name="Haridas S."/>
            <person name="Chen C."/>
            <person name="Bauer D."/>
            <person name="Andreopoulos W."/>
            <person name="Pangilinan J."/>
            <person name="LaButti K."/>
            <person name="Riley R."/>
            <person name="Lipzen A."/>
            <person name="Clum A."/>
            <person name="Drula E."/>
            <person name="Henrissat B."/>
            <person name="Kohler A."/>
            <person name="Grigoriev I.V."/>
            <person name="Martin F.M."/>
            <person name="Hacquard S."/>
        </authorList>
    </citation>
    <scope>NUCLEOTIDE SEQUENCE</scope>
    <source>
        <strain evidence="2">MPI-CAGE-AT-0016</strain>
    </source>
</reference>
<protein>
    <submittedName>
        <fullName evidence="2">Uncharacterized protein</fullName>
    </submittedName>
</protein>
<dbReference type="Gene3D" id="6.10.110.10">
    <property type="match status" value="1"/>
</dbReference>
<feature type="transmembrane region" description="Helical" evidence="1">
    <location>
        <begin position="67"/>
        <end position="85"/>
    </location>
</feature>
<sequence length="87" mass="8487">MSYELIIAIFGTTYAATFLGLVALGFGPLGVAGGSVAAFIQSAVYGAAVPAGGWFATMTGLGMTGGLHMVAGTAASALAGLAAWFKP</sequence>
<keyword evidence="3" id="KW-1185">Reference proteome</keyword>
<keyword evidence="1" id="KW-0812">Transmembrane</keyword>
<feature type="transmembrane region" description="Helical" evidence="1">
    <location>
        <begin position="6"/>
        <end position="29"/>
    </location>
</feature>
<dbReference type="Proteomes" id="UP000813385">
    <property type="component" value="Unassembled WGS sequence"/>
</dbReference>
<accession>A0A8K0X2V1</accession>
<name>A0A8K0X2V1_9PEZI</name>
<evidence type="ECO:0000313" key="2">
    <source>
        <dbReference type="EMBL" id="KAH7361544.1"/>
    </source>
</evidence>
<organism evidence="2 3">
    <name type="scientific">Plectosphaerella cucumerina</name>
    <dbReference type="NCBI Taxonomy" id="40658"/>
    <lineage>
        <taxon>Eukaryota</taxon>
        <taxon>Fungi</taxon>
        <taxon>Dikarya</taxon>
        <taxon>Ascomycota</taxon>
        <taxon>Pezizomycotina</taxon>
        <taxon>Sordariomycetes</taxon>
        <taxon>Hypocreomycetidae</taxon>
        <taxon>Glomerellales</taxon>
        <taxon>Plectosphaerellaceae</taxon>
        <taxon>Plectosphaerella</taxon>
    </lineage>
</organism>
<dbReference type="AlphaFoldDB" id="A0A8K0X2V1"/>